<reference evidence="3 4" key="1">
    <citation type="submission" date="2020-08" db="EMBL/GenBank/DDBJ databases">
        <title>Genomic Encyclopedia of Type Strains, Phase IV (KMG-IV): sequencing the most valuable type-strain genomes for metagenomic binning, comparative biology and taxonomic classification.</title>
        <authorList>
            <person name="Goeker M."/>
        </authorList>
    </citation>
    <scope>NUCLEOTIDE SEQUENCE [LARGE SCALE GENOMIC DNA]</scope>
    <source>
        <strain evidence="3 4">DSM 7051</strain>
    </source>
</reference>
<evidence type="ECO:0000313" key="4">
    <source>
        <dbReference type="Proteomes" id="UP000536262"/>
    </source>
</evidence>
<dbReference type="EMBL" id="JACHOU010000001">
    <property type="protein sequence ID" value="MBB6352582.1"/>
    <property type="molecule type" value="Genomic_DNA"/>
</dbReference>
<dbReference type="Pfam" id="PF20303">
    <property type="entry name" value="YLATT"/>
    <property type="match status" value="1"/>
</dbReference>
<evidence type="ECO:0000256" key="1">
    <source>
        <dbReference type="SAM" id="Phobius"/>
    </source>
</evidence>
<keyword evidence="1" id="KW-0472">Membrane</keyword>
<gene>
    <name evidence="3" type="ORF">GGR00_000334</name>
</gene>
<comment type="caution">
    <text evidence="3">The sequence shown here is derived from an EMBL/GenBank/DDBJ whole genome shotgun (WGS) entry which is preliminary data.</text>
</comment>
<feature type="domain" description="YEATS-Like-Associating Three TM" evidence="2">
    <location>
        <begin position="2"/>
        <end position="121"/>
    </location>
</feature>
<accession>A0A7X0F3T9</accession>
<organism evidence="3 4">
    <name type="scientific">Aminobacter aganoensis</name>
    <dbReference type="NCBI Taxonomy" id="83264"/>
    <lineage>
        <taxon>Bacteria</taxon>
        <taxon>Pseudomonadati</taxon>
        <taxon>Pseudomonadota</taxon>
        <taxon>Alphaproteobacteria</taxon>
        <taxon>Hyphomicrobiales</taxon>
        <taxon>Phyllobacteriaceae</taxon>
        <taxon>Aminobacter</taxon>
    </lineage>
</organism>
<keyword evidence="1" id="KW-0812">Transmembrane</keyword>
<feature type="transmembrane region" description="Helical" evidence="1">
    <location>
        <begin position="85"/>
        <end position="103"/>
    </location>
</feature>
<dbReference type="RefSeq" id="WP_184697424.1">
    <property type="nucleotide sequence ID" value="NZ_BAABEG010000001.1"/>
</dbReference>
<keyword evidence="1" id="KW-1133">Transmembrane helix</keyword>
<evidence type="ECO:0000259" key="2">
    <source>
        <dbReference type="Pfam" id="PF20303"/>
    </source>
</evidence>
<dbReference type="AlphaFoldDB" id="A0A7X0F3T9"/>
<proteinExistence type="predicted"/>
<protein>
    <recommendedName>
        <fullName evidence="2">YEATS-Like-Associating Three TM domain-containing protein</fullName>
    </recommendedName>
</protein>
<dbReference type="Proteomes" id="UP000536262">
    <property type="component" value="Unassembled WGS sequence"/>
</dbReference>
<feature type="transmembrane region" description="Helical" evidence="1">
    <location>
        <begin position="42"/>
        <end position="64"/>
    </location>
</feature>
<dbReference type="InterPro" id="IPR046890">
    <property type="entry name" value="YLATT"/>
</dbReference>
<name>A0A7X0F3T9_9HYPH</name>
<keyword evidence="4" id="KW-1185">Reference proteome</keyword>
<sequence length="228" mass="24231">MLFGLVIAMLASGWLGCCARYAANFESAKETEIAGRPWDLNTVWSVLVLGAAAALVVPLFLSIANNNIMTDILTAQSLSSVAGKILIVAGFCVLAGATAPNFIESLAQKALNLAKKNESKIEKVGEKAESNLELISEQIEAGDQGMPGAKIQAVKPPADLPPMSADEKQIVASLNNMAYRRRTITGISKETGMSKERVRELLAALVQAGHVTQLMSSRTGVVLYELAM</sequence>
<evidence type="ECO:0000313" key="3">
    <source>
        <dbReference type="EMBL" id="MBB6352582.1"/>
    </source>
</evidence>